<sequence>MRPVDERAVRALYEQHASALLAFVRRLSAGDRALAEDIVQETLLRAWLKAGPVPAEQVRPWLFTTARRLVIDAHRRRSARPPETNAELPVSTLRSESEVDAALDAALVTDALKSLSVEHRAVLIDYFYRGCTTPEIAAERGLPPGTVRSRVHYALHALRLALEERGVTGP</sequence>
<organism evidence="8 9">
    <name type="scientific">Kribbella sancticallisti</name>
    <dbReference type="NCBI Taxonomy" id="460087"/>
    <lineage>
        <taxon>Bacteria</taxon>
        <taxon>Bacillati</taxon>
        <taxon>Actinomycetota</taxon>
        <taxon>Actinomycetes</taxon>
        <taxon>Propionibacteriales</taxon>
        <taxon>Kribbellaceae</taxon>
        <taxon>Kribbella</taxon>
    </lineage>
</organism>
<dbReference type="CDD" id="cd06171">
    <property type="entry name" value="Sigma70_r4"/>
    <property type="match status" value="1"/>
</dbReference>
<keyword evidence="2" id="KW-0805">Transcription regulation</keyword>
<evidence type="ECO:0000313" key="9">
    <source>
        <dbReference type="Proteomes" id="UP001500393"/>
    </source>
</evidence>
<dbReference type="Gene3D" id="1.10.1740.10">
    <property type="match status" value="1"/>
</dbReference>
<evidence type="ECO:0000259" key="6">
    <source>
        <dbReference type="Pfam" id="PF04542"/>
    </source>
</evidence>
<evidence type="ECO:0000256" key="1">
    <source>
        <dbReference type="ARBA" id="ARBA00010641"/>
    </source>
</evidence>
<accession>A0ABN2DM91</accession>
<dbReference type="InterPro" id="IPR007627">
    <property type="entry name" value="RNA_pol_sigma70_r2"/>
</dbReference>
<comment type="similarity">
    <text evidence="1">Belongs to the sigma-70 factor family. ECF subfamily.</text>
</comment>
<reference evidence="8 9" key="1">
    <citation type="journal article" date="2019" name="Int. J. Syst. Evol. Microbiol.">
        <title>The Global Catalogue of Microorganisms (GCM) 10K type strain sequencing project: providing services to taxonomists for standard genome sequencing and annotation.</title>
        <authorList>
            <consortium name="The Broad Institute Genomics Platform"/>
            <consortium name="The Broad Institute Genome Sequencing Center for Infectious Disease"/>
            <person name="Wu L."/>
            <person name="Ma J."/>
        </authorList>
    </citation>
    <scope>NUCLEOTIDE SEQUENCE [LARGE SCALE GENOMIC DNA]</scope>
    <source>
        <strain evidence="8 9">JCM 14969</strain>
    </source>
</reference>
<dbReference type="Proteomes" id="UP001500393">
    <property type="component" value="Unassembled WGS sequence"/>
</dbReference>
<feature type="domain" description="RNA polymerase sigma-70 region 2" evidence="6">
    <location>
        <begin position="12"/>
        <end position="78"/>
    </location>
</feature>
<dbReference type="InterPro" id="IPR036388">
    <property type="entry name" value="WH-like_DNA-bd_sf"/>
</dbReference>
<dbReference type="Gene3D" id="1.10.10.10">
    <property type="entry name" value="Winged helix-like DNA-binding domain superfamily/Winged helix DNA-binding domain"/>
    <property type="match status" value="1"/>
</dbReference>
<keyword evidence="3" id="KW-0731">Sigma factor</keyword>
<dbReference type="InterPro" id="IPR007630">
    <property type="entry name" value="RNA_pol_sigma70_r4"/>
</dbReference>
<proteinExistence type="inferred from homology"/>
<dbReference type="InterPro" id="IPR039425">
    <property type="entry name" value="RNA_pol_sigma-70-like"/>
</dbReference>
<evidence type="ECO:0000256" key="5">
    <source>
        <dbReference type="ARBA" id="ARBA00023163"/>
    </source>
</evidence>
<dbReference type="PANTHER" id="PTHR43133">
    <property type="entry name" value="RNA POLYMERASE ECF-TYPE SIGMA FACTO"/>
    <property type="match status" value="1"/>
</dbReference>
<dbReference type="SUPFAM" id="SSF88946">
    <property type="entry name" value="Sigma2 domain of RNA polymerase sigma factors"/>
    <property type="match status" value="1"/>
</dbReference>
<dbReference type="Pfam" id="PF04545">
    <property type="entry name" value="Sigma70_r4"/>
    <property type="match status" value="1"/>
</dbReference>
<keyword evidence="5" id="KW-0804">Transcription</keyword>
<gene>
    <name evidence="8" type="ORF">GCM10009789_37650</name>
</gene>
<dbReference type="InterPro" id="IPR013324">
    <property type="entry name" value="RNA_pol_sigma_r3/r4-like"/>
</dbReference>
<evidence type="ECO:0000256" key="2">
    <source>
        <dbReference type="ARBA" id="ARBA00023015"/>
    </source>
</evidence>
<dbReference type="NCBIfam" id="TIGR02937">
    <property type="entry name" value="sigma70-ECF"/>
    <property type="match status" value="1"/>
</dbReference>
<name>A0ABN2DM91_9ACTN</name>
<dbReference type="InterPro" id="IPR013325">
    <property type="entry name" value="RNA_pol_sigma_r2"/>
</dbReference>
<dbReference type="Pfam" id="PF04542">
    <property type="entry name" value="Sigma70_r2"/>
    <property type="match status" value="1"/>
</dbReference>
<evidence type="ECO:0000256" key="3">
    <source>
        <dbReference type="ARBA" id="ARBA00023082"/>
    </source>
</evidence>
<dbReference type="SUPFAM" id="SSF88659">
    <property type="entry name" value="Sigma3 and sigma4 domains of RNA polymerase sigma factors"/>
    <property type="match status" value="1"/>
</dbReference>
<dbReference type="PANTHER" id="PTHR43133:SF52">
    <property type="entry name" value="ECF RNA POLYMERASE SIGMA FACTOR SIGL"/>
    <property type="match status" value="1"/>
</dbReference>
<evidence type="ECO:0000256" key="4">
    <source>
        <dbReference type="ARBA" id="ARBA00023125"/>
    </source>
</evidence>
<dbReference type="EMBL" id="BAAAOS010000020">
    <property type="protein sequence ID" value="GAA1580312.1"/>
    <property type="molecule type" value="Genomic_DNA"/>
</dbReference>
<evidence type="ECO:0000313" key="8">
    <source>
        <dbReference type="EMBL" id="GAA1580312.1"/>
    </source>
</evidence>
<evidence type="ECO:0000259" key="7">
    <source>
        <dbReference type="Pfam" id="PF04545"/>
    </source>
</evidence>
<protein>
    <submittedName>
        <fullName evidence="8">Sigma-70 family RNA polymerase sigma factor</fullName>
    </submittedName>
</protein>
<keyword evidence="4" id="KW-0238">DNA-binding</keyword>
<dbReference type="InterPro" id="IPR014284">
    <property type="entry name" value="RNA_pol_sigma-70_dom"/>
</dbReference>
<keyword evidence="9" id="KW-1185">Reference proteome</keyword>
<feature type="domain" description="RNA polymerase sigma-70 region 4" evidence="7">
    <location>
        <begin position="111"/>
        <end position="159"/>
    </location>
</feature>
<comment type="caution">
    <text evidence="8">The sequence shown here is derived from an EMBL/GenBank/DDBJ whole genome shotgun (WGS) entry which is preliminary data.</text>
</comment>